<dbReference type="InterPro" id="IPR000073">
    <property type="entry name" value="AB_hydrolase_1"/>
</dbReference>
<feature type="domain" description="AB hydrolase-1" evidence="1">
    <location>
        <begin position="23"/>
        <end position="255"/>
    </location>
</feature>
<name>A0A0F9GWK7_9ZZZZ</name>
<dbReference type="Gene3D" id="3.40.50.1820">
    <property type="entry name" value="alpha/beta hydrolase"/>
    <property type="match status" value="1"/>
</dbReference>
<dbReference type="EMBL" id="LAZR01026838">
    <property type="protein sequence ID" value="KKL67502.1"/>
    <property type="molecule type" value="Genomic_DNA"/>
</dbReference>
<gene>
    <name evidence="2" type="ORF">LCGC14_2134330</name>
</gene>
<accession>A0A0F9GWK7</accession>
<sequence>MLNVKSSDGTEIHASTYGEGRDVVLIHGWPLSHAMWEYQVADLVEAGNRVTMYSRRGFGQSGKPWAGYDYDTMTDDLAAVLDSAGVKDAALVGFSMGGGEVARYMSRHGGKNVRSAVLVSAVTPFMLKTDDNPDGVDGEVFEEIKNGLKTDRPKFLNDFYQDFFGQGSTEGGVSDALLHDAVRVAMQASPKATIDCVEAFGKTDFRADMAAFKVPTLIIHGTGDKTVPFEASAKRAAEMINGSELKTYDGAPHALVNTHTKRFNADLISFLKI</sequence>
<dbReference type="InterPro" id="IPR050471">
    <property type="entry name" value="AB_hydrolase"/>
</dbReference>
<dbReference type="Pfam" id="PF00561">
    <property type="entry name" value="Abhydrolase_1"/>
    <property type="match status" value="1"/>
</dbReference>
<evidence type="ECO:0000313" key="2">
    <source>
        <dbReference type="EMBL" id="KKL67502.1"/>
    </source>
</evidence>
<proteinExistence type="predicted"/>
<reference evidence="2" key="1">
    <citation type="journal article" date="2015" name="Nature">
        <title>Complex archaea that bridge the gap between prokaryotes and eukaryotes.</title>
        <authorList>
            <person name="Spang A."/>
            <person name="Saw J.H."/>
            <person name="Jorgensen S.L."/>
            <person name="Zaremba-Niedzwiedzka K."/>
            <person name="Martijn J."/>
            <person name="Lind A.E."/>
            <person name="van Eijk R."/>
            <person name="Schleper C."/>
            <person name="Guy L."/>
            <person name="Ettema T.J."/>
        </authorList>
    </citation>
    <scope>NUCLEOTIDE SEQUENCE</scope>
</reference>
<dbReference type="PANTHER" id="PTHR43433:SF4">
    <property type="entry name" value="NON-HEME CHLOROPEROXIDASE-RELATED"/>
    <property type="match status" value="1"/>
</dbReference>
<dbReference type="FunFam" id="3.40.50.1820:FF:000205">
    <property type="entry name" value="Non-haem bromoperoxidase BPO-A2"/>
    <property type="match status" value="1"/>
</dbReference>
<dbReference type="PANTHER" id="PTHR43433">
    <property type="entry name" value="HYDROLASE, ALPHA/BETA FOLD FAMILY PROTEIN"/>
    <property type="match status" value="1"/>
</dbReference>
<dbReference type="InterPro" id="IPR029058">
    <property type="entry name" value="AB_hydrolase_fold"/>
</dbReference>
<evidence type="ECO:0000259" key="1">
    <source>
        <dbReference type="Pfam" id="PF00561"/>
    </source>
</evidence>
<dbReference type="AlphaFoldDB" id="A0A0F9GWK7"/>
<organism evidence="2">
    <name type="scientific">marine sediment metagenome</name>
    <dbReference type="NCBI Taxonomy" id="412755"/>
    <lineage>
        <taxon>unclassified sequences</taxon>
        <taxon>metagenomes</taxon>
        <taxon>ecological metagenomes</taxon>
    </lineage>
</organism>
<dbReference type="PRINTS" id="PR00111">
    <property type="entry name" value="ABHYDROLASE"/>
</dbReference>
<protein>
    <recommendedName>
        <fullName evidence="1">AB hydrolase-1 domain-containing protein</fullName>
    </recommendedName>
</protein>
<dbReference type="SUPFAM" id="SSF53474">
    <property type="entry name" value="alpha/beta-Hydrolases"/>
    <property type="match status" value="1"/>
</dbReference>
<comment type="caution">
    <text evidence="2">The sequence shown here is derived from an EMBL/GenBank/DDBJ whole genome shotgun (WGS) entry which is preliminary data.</text>
</comment>